<dbReference type="PANTHER" id="PTHR40661">
    <property type="match status" value="1"/>
</dbReference>
<dbReference type="CDD" id="cd00093">
    <property type="entry name" value="HTH_XRE"/>
    <property type="match status" value="1"/>
</dbReference>
<proteinExistence type="predicted"/>
<evidence type="ECO:0000256" key="1">
    <source>
        <dbReference type="ARBA" id="ARBA00023015"/>
    </source>
</evidence>
<dbReference type="RefSeq" id="WP_310791744.1">
    <property type="nucleotide sequence ID" value="NZ_CP134081.1"/>
</dbReference>
<organism evidence="5 6">
    <name type="scientific">Pseudomonas coleopterorum</name>
    <dbReference type="NCBI Taxonomy" id="1605838"/>
    <lineage>
        <taxon>Bacteria</taxon>
        <taxon>Pseudomonadati</taxon>
        <taxon>Pseudomonadota</taxon>
        <taxon>Gammaproteobacteria</taxon>
        <taxon>Pseudomonadales</taxon>
        <taxon>Pseudomonadaceae</taxon>
        <taxon>Pseudomonas</taxon>
    </lineage>
</organism>
<keyword evidence="1" id="KW-0805">Transcription regulation</keyword>
<evidence type="ECO:0000256" key="3">
    <source>
        <dbReference type="ARBA" id="ARBA00023163"/>
    </source>
</evidence>
<sequence>MPNIRNQRPEIGMLTGPELGAAIESARLAKGVSKKRLAEDFGVKPPSVQGWVKSGRIDKRKLMELIEYFSDVASPQHWGLDYKLYGYSYADAARATRLHAAVEGDVEIPDLQVIAISDEYSPFEGDNVWLPNLKEVEAPEGGAFEIREVEGSTLRFNRRGLRQVGVEPNNAKCVIVRGNSMNPVLLDSATVAVDVGKKTLTSIIDGNLYAVSVAGQLKVRQVFRLPDGIRLRCFNREDYPDEDYSFSDLRDGTIGMIGHVFWWGMFSR</sequence>
<feature type="domain" description="Peptidase S24/S26A/S26B/S26C" evidence="4">
    <location>
        <begin position="161"/>
        <end position="259"/>
    </location>
</feature>
<evidence type="ECO:0000313" key="6">
    <source>
        <dbReference type="Proteomes" id="UP001258207"/>
    </source>
</evidence>
<evidence type="ECO:0000256" key="2">
    <source>
        <dbReference type="ARBA" id="ARBA00023125"/>
    </source>
</evidence>
<accession>A0AAJ6LY94</accession>
<dbReference type="GO" id="GO:0003677">
    <property type="term" value="F:DNA binding"/>
    <property type="evidence" value="ECO:0007669"/>
    <property type="project" value="UniProtKB-KW"/>
</dbReference>
<dbReference type="SUPFAM" id="SSF51306">
    <property type="entry name" value="LexA/Signal peptidase"/>
    <property type="match status" value="1"/>
</dbReference>
<reference evidence="5" key="1">
    <citation type="submission" date="2023-09" db="EMBL/GenBank/DDBJ databases">
        <title>First report of Pseudomonas coleopterorum DJ13 causing leaf spot on Rhododendron pulchrum Sweet in China.</title>
        <authorList>
            <person name="Zhang Y."/>
        </authorList>
    </citation>
    <scope>NUCLEOTIDE SEQUENCE</scope>
    <source>
        <strain evidence="5">DJ13</strain>
    </source>
</reference>
<evidence type="ECO:0000313" key="5">
    <source>
        <dbReference type="EMBL" id="WNC09318.1"/>
    </source>
</evidence>
<dbReference type="InterPro" id="IPR036286">
    <property type="entry name" value="LexA/Signal_pep-like_sf"/>
</dbReference>
<name>A0AAJ6LY94_9PSED</name>
<protein>
    <submittedName>
        <fullName evidence="5">S24 family peptidase</fullName>
    </submittedName>
</protein>
<evidence type="ECO:0000259" key="4">
    <source>
        <dbReference type="Pfam" id="PF00717"/>
    </source>
</evidence>
<dbReference type="AlphaFoldDB" id="A0AAJ6LY94"/>
<dbReference type="PANTHER" id="PTHR40661:SF2">
    <property type="entry name" value="HTH-TYPE TRANSCRIPTIONAL REGULATOR PRTR"/>
    <property type="match status" value="1"/>
</dbReference>
<dbReference type="InterPro" id="IPR039418">
    <property type="entry name" value="LexA-like"/>
</dbReference>
<keyword evidence="2" id="KW-0238">DNA-binding</keyword>
<dbReference type="InterPro" id="IPR015927">
    <property type="entry name" value="Peptidase_S24_S26A/B/C"/>
</dbReference>
<keyword evidence="3" id="KW-0804">Transcription</keyword>
<gene>
    <name evidence="5" type="ORF">RI108_18935</name>
</gene>
<dbReference type="Pfam" id="PF00717">
    <property type="entry name" value="Peptidase_S24"/>
    <property type="match status" value="1"/>
</dbReference>
<dbReference type="Gene3D" id="2.10.109.10">
    <property type="entry name" value="Umud Fragment, subunit A"/>
    <property type="match status" value="1"/>
</dbReference>
<dbReference type="EMBL" id="CP134081">
    <property type="protein sequence ID" value="WNC09318.1"/>
    <property type="molecule type" value="Genomic_DNA"/>
</dbReference>
<dbReference type="InterPro" id="IPR001387">
    <property type="entry name" value="Cro/C1-type_HTH"/>
</dbReference>
<dbReference type="CDD" id="cd06529">
    <property type="entry name" value="S24_LexA-like"/>
    <property type="match status" value="1"/>
</dbReference>
<dbReference type="Proteomes" id="UP001258207">
    <property type="component" value="Chromosome"/>
</dbReference>